<feature type="region of interest" description="Disordered" evidence="1">
    <location>
        <begin position="1"/>
        <end position="32"/>
    </location>
</feature>
<evidence type="ECO:0000256" key="1">
    <source>
        <dbReference type="SAM" id="MobiDB-lite"/>
    </source>
</evidence>
<dbReference type="EMBL" id="SMOL01000753">
    <property type="protein sequence ID" value="KAB2599374.1"/>
    <property type="molecule type" value="Genomic_DNA"/>
</dbReference>
<reference evidence="3" key="2">
    <citation type="submission" date="2019-10" db="EMBL/GenBank/DDBJ databases">
        <title>A de novo genome assembly of a pear dwarfing rootstock.</title>
        <authorList>
            <person name="Wang F."/>
            <person name="Wang J."/>
            <person name="Li S."/>
            <person name="Zhang Y."/>
            <person name="Fang M."/>
            <person name="Ma L."/>
            <person name="Zhao Y."/>
            <person name="Jiang S."/>
        </authorList>
    </citation>
    <scope>NUCLEOTIDE SEQUENCE [LARGE SCALE GENOMIC DNA]</scope>
</reference>
<dbReference type="Proteomes" id="UP000327157">
    <property type="component" value="Chromosome 13"/>
</dbReference>
<dbReference type="AlphaFoldDB" id="A0A5N5FM67"/>
<evidence type="ECO:0000313" key="2">
    <source>
        <dbReference type="EMBL" id="KAB2599374.1"/>
    </source>
</evidence>
<proteinExistence type="predicted"/>
<feature type="compositionally biased region" description="Polar residues" evidence="1">
    <location>
        <begin position="1"/>
        <end position="10"/>
    </location>
</feature>
<keyword evidence="3" id="KW-1185">Reference proteome</keyword>
<comment type="caution">
    <text evidence="2">The sequence shown here is derived from an EMBL/GenBank/DDBJ whole genome shotgun (WGS) entry which is preliminary data.</text>
</comment>
<sequence>MWETHSSSKPQKSKGGRTPSDEESQTPFVKGQLTHEGIMLDKILQTVILTLGRMQAFHNIPHREP</sequence>
<accession>A0A5N5FM67</accession>
<protein>
    <submittedName>
        <fullName evidence="2">Uncharacterized protein</fullName>
    </submittedName>
</protein>
<evidence type="ECO:0000313" key="3">
    <source>
        <dbReference type="Proteomes" id="UP000327157"/>
    </source>
</evidence>
<reference evidence="2 3" key="1">
    <citation type="submission" date="2019-09" db="EMBL/GenBank/DDBJ databases">
        <authorList>
            <person name="Ou C."/>
        </authorList>
    </citation>
    <scope>NUCLEOTIDE SEQUENCE [LARGE SCALE GENOMIC DNA]</scope>
    <source>
        <strain evidence="2">S2</strain>
        <tissue evidence="2">Leaf</tissue>
    </source>
</reference>
<reference evidence="2 3" key="3">
    <citation type="submission" date="2019-11" db="EMBL/GenBank/DDBJ databases">
        <title>A de novo genome assembly of a pear dwarfing rootstock.</title>
        <authorList>
            <person name="Wang F."/>
            <person name="Wang J."/>
            <person name="Li S."/>
            <person name="Zhang Y."/>
            <person name="Fang M."/>
            <person name="Ma L."/>
            <person name="Zhao Y."/>
            <person name="Jiang S."/>
        </authorList>
    </citation>
    <scope>NUCLEOTIDE SEQUENCE [LARGE SCALE GENOMIC DNA]</scope>
    <source>
        <strain evidence="2">S2</strain>
        <tissue evidence="2">Leaf</tissue>
    </source>
</reference>
<gene>
    <name evidence="2" type="ORF">D8674_009645</name>
</gene>
<organism evidence="2 3">
    <name type="scientific">Pyrus ussuriensis x Pyrus communis</name>
    <dbReference type="NCBI Taxonomy" id="2448454"/>
    <lineage>
        <taxon>Eukaryota</taxon>
        <taxon>Viridiplantae</taxon>
        <taxon>Streptophyta</taxon>
        <taxon>Embryophyta</taxon>
        <taxon>Tracheophyta</taxon>
        <taxon>Spermatophyta</taxon>
        <taxon>Magnoliopsida</taxon>
        <taxon>eudicotyledons</taxon>
        <taxon>Gunneridae</taxon>
        <taxon>Pentapetalae</taxon>
        <taxon>rosids</taxon>
        <taxon>fabids</taxon>
        <taxon>Rosales</taxon>
        <taxon>Rosaceae</taxon>
        <taxon>Amygdaloideae</taxon>
        <taxon>Maleae</taxon>
        <taxon>Pyrus</taxon>
    </lineage>
</organism>
<name>A0A5N5FM67_9ROSA</name>